<organism evidence="2 3">
    <name type="scientific">Cafeteria roenbergensis</name>
    <name type="common">Marine flagellate</name>
    <dbReference type="NCBI Taxonomy" id="33653"/>
    <lineage>
        <taxon>Eukaryota</taxon>
        <taxon>Sar</taxon>
        <taxon>Stramenopiles</taxon>
        <taxon>Bigyra</taxon>
        <taxon>Opalozoa</taxon>
        <taxon>Bicosoecida</taxon>
        <taxon>Cafeteriaceae</taxon>
        <taxon>Cafeteria</taxon>
    </lineage>
</organism>
<dbReference type="EMBL" id="VLTN01000004">
    <property type="protein sequence ID" value="KAA0156321.1"/>
    <property type="molecule type" value="Genomic_DNA"/>
</dbReference>
<gene>
    <name evidence="2" type="ORF">FNF29_01114</name>
</gene>
<feature type="transmembrane region" description="Helical" evidence="1">
    <location>
        <begin position="115"/>
        <end position="134"/>
    </location>
</feature>
<evidence type="ECO:0000256" key="1">
    <source>
        <dbReference type="SAM" id="Phobius"/>
    </source>
</evidence>
<feature type="transmembrane region" description="Helical" evidence="1">
    <location>
        <begin position="168"/>
        <end position="201"/>
    </location>
</feature>
<evidence type="ECO:0000313" key="2">
    <source>
        <dbReference type="EMBL" id="KAA0156321.1"/>
    </source>
</evidence>
<keyword evidence="3" id="KW-1185">Reference proteome</keyword>
<accession>A0A5A8CWX5</accession>
<keyword evidence="1" id="KW-0472">Membrane</keyword>
<sequence length="480" mass="47743">MSAEGANAARLVLYLGTAAAASASPDTSVSGTAAAAMFTAVLCRLGSLFLDPAGFTRLHSAVAMLSLQSGLSAGGIPRPSAMAGVIEQANDVVTLLGLLASSVLLARKLIAKKSWAWALLPVGVVAVAGLVAVSDADTVNTLPPKGFWTGHEWVSRRLASESGPEASVAAALLLGGAVAEAMACLLLSAGWAWGFPLVAAFGRRERRGEGPGCCWPLALCLPGFDTHGTGPGIVLPALPVAPAAPVAGIVATGAASVLALAHFSAQGGEEPLSSRDGAAPPSASASGALSAVMEAIRAGSPPPAGPALALASGVVLALAPALVIAAVLLRVSIVAPTRCFALRSGRSQLAAAVAAAAVLAAVAAEASSPGSSGSAVASSGTQAIQSAFSAAWESTQPLRDGAADFSRPYWHKLMATPMLGQRTLADAGTGLIVAQFGLLVTALLFGFLPAMAIVGATYFALDNVWGLPDPYAGVRAMPRI</sequence>
<comment type="caution">
    <text evidence="2">The sequence shown here is derived from an EMBL/GenBank/DDBJ whole genome shotgun (WGS) entry which is preliminary data.</text>
</comment>
<dbReference type="Proteomes" id="UP000323011">
    <property type="component" value="Unassembled WGS sequence"/>
</dbReference>
<feature type="transmembrane region" description="Helical" evidence="1">
    <location>
        <begin position="307"/>
        <end position="329"/>
    </location>
</feature>
<dbReference type="AlphaFoldDB" id="A0A5A8CWX5"/>
<keyword evidence="1" id="KW-1133">Transmembrane helix</keyword>
<feature type="transmembrane region" description="Helical" evidence="1">
    <location>
        <begin position="436"/>
        <end position="461"/>
    </location>
</feature>
<proteinExistence type="predicted"/>
<keyword evidence="1" id="KW-0812">Transmembrane</keyword>
<name>A0A5A8CWX5_CAFRO</name>
<evidence type="ECO:0000313" key="3">
    <source>
        <dbReference type="Proteomes" id="UP000323011"/>
    </source>
</evidence>
<protein>
    <submittedName>
        <fullName evidence="2">Uncharacterized protein</fullName>
    </submittedName>
</protein>
<reference evidence="2 3" key="1">
    <citation type="submission" date="2019-07" db="EMBL/GenBank/DDBJ databases">
        <title>Genomes of Cafeteria roenbergensis.</title>
        <authorList>
            <person name="Fischer M.G."/>
            <person name="Hackl T."/>
            <person name="Roman M."/>
        </authorList>
    </citation>
    <scope>NUCLEOTIDE SEQUENCE [LARGE SCALE GENOMIC DNA]</scope>
    <source>
        <strain evidence="2 3">BVI</strain>
    </source>
</reference>